<sequence>MMDKKRQESQWICYPGGRRLRTDSCRRRCRAMSIRQSPQAQELLSAKEGENLPTVPETWMSDFKANSCSCCCCCSSLLSNSDAASPSFASPLSGGGGGGDDGAGGSGWWVDPSIEQSMD</sequence>
<evidence type="ECO:0000256" key="1">
    <source>
        <dbReference type="SAM" id="MobiDB-lite"/>
    </source>
</evidence>
<dbReference type="Proteomes" id="UP000244005">
    <property type="component" value="Unassembled WGS sequence"/>
</dbReference>
<dbReference type="EMBL" id="KZ772731">
    <property type="protein sequence ID" value="PTQ37075.1"/>
    <property type="molecule type" value="Genomic_DNA"/>
</dbReference>
<feature type="compositionally biased region" description="Low complexity" evidence="1">
    <location>
        <begin position="80"/>
        <end position="92"/>
    </location>
</feature>
<organism evidence="2 3">
    <name type="scientific">Marchantia polymorpha</name>
    <name type="common">Common liverwort</name>
    <name type="synonym">Marchantia aquatica</name>
    <dbReference type="NCBI Taxonomy" id="3197"/>
    <lineage>
        <taxon>Eukaryota</taxon>
        <taxon>Viridiplantae</taxon>
        <taxon>Streptophyta</taxon>
        <taxon>Embryophyta</taxon>
        <taxon>Marchantiophyta</taxon>
        <taxon>Marchantiopsida</taxon>
        <taxon>Marchantiidae</taxon>
        <taxon>Marchantiales</taxon>
        <taxon>Marchantiaceae</taxon>
        <taxon>Marchantia</taxon>
    </lineage>
</organism>
<reference evidence="3" key="1">
    <citation type="journal article" date="2017" name="Cell">
        <title>Insights into land plant evolution garnered from the Marchantia polymorpha genome.</title>
        <authorList>
            <person name="Bowman J.L."/>
            <person name="Kohchi T."/>
            <person name="Yamato K.T."/>
            <person name="Jenkins J."/>
            <person name="Shu S."/>
            <person name="Ishizaki K."/>
            <person name="Yamaoka S."/>
            <person name="Nishihama R."/>
            <person name="Nakamura Y."/>
            <person name="Berger F."/>
            <person name="Adam C."/>
            <person name="Aki S.S."/>
            <person name="Althoff F."/>
            <person name="Araki T."/>
            <person name="Arteaga-Vazquez M.A."/>
            <person name="Balasubrmanian S."/>
            <person name="Barry K."/>
            <person name="Bauer D."/>
            <person name="Boehm C.R."/>
            <person name="Briginshaw L."/>
            <person name="Caballero-Perez J."/>
            <person name="Catarino B."/>
            <person name="Chen F."/>
            <person name="Chiyoda S."/>
            <person name="Chovatia M."/>
            <person name="Davies K.M."/>
            <person name="Delmans M."/>
            <person name="Demura T."/>
            <person name="Dierschke T."/>
            <person name="Dolan L."/>
            <person name="Dorantes-Acosta A.E."/>
            <person name="Eklund D.M."/>
            <person name="Florent S.N."/>
            <person name="Flores-Sandoval E."/>
            <person name="Fujiyama A."/>
            <person name="Fukuzawa H."/>
            <person name="Galik B."/>
            <person name="Grimanelli D."/>
            <person name="Grimwood J."/>
            <person name="Grossniklaus U."/>
            <person name="Hamada T."/>
            <person name="Haseloff J."/>
            <person name="Hetherington A.J."/>
            <person name="Higo A."/>
            <person name="Hirakawa Y."/>
            <person name="Hundley H.N."/>
            <person name="Ikeda Y."/>
            <person name="Inoue K."/>
            <person name="Inoue S.I."/>
            <person name="Ishida S."/>
            <person name="Jia Q."/>
            <person name="Kakita M."/>
            <person name="Kanazawa T."/>
            <person name="Kawai Y."/>
            <person name="Kawashima T."/>
            <person name="Kennedy M."/>
            <person name="Kinose K."/>
            <person name="Kinoshita T."/>
            <person name="Kohara Y."/>
            <person name="Koide E."/>
            <person name="Komatsu K."/>
            <person name="Kopischke S."/>
            <person name="Kubo M."/>
            <person name="Kyozuka J."/>
            <person name="Lagercrantz U."/>
            <person name="Lin S.S."/>
            <person name="Lindquist E."/>
            <person name="Lipzen A.M."/>
            <person name="Lu C.W."/>
            <person name="De Luna E."/>
            <person name="Martienssen R.A."/>
            <person name="Minamino N."/>
            <person name="Mizutani M."/>
            <person name="Mizutani M."/>
            <person name="Mochizuki N."/>
            <person name="Monte I."/>
            <person name="Mosher R."/>
            <person name="Nagasaki H."/>
            <person name="Nakagami H."/>
            <person name="Naramoto S."/>
            <person name="Nishitani K."/>
            <person name="Ohtani M."/>
            <person name="Okamoto T."/>
            <person name="Okumura M."/>
            <person name="Phillips J."/>
            <person name="Pollak B."/>
            <person name="Reinders A."/>
            <person name="Rovekamp M."/>
            <person name="Sano R."/>
            <person name="Sawa S."/>
            <person name="Schmid M.W."/>
            <person name="Shirakawa M."/>
            <person name="Solano R."/>
            <person name="Spunde A."/>
            <person name="Suetsugu N."/>
            <person name="Sugano S."/>
            <person name="Sugiyama A."/>
            <person name="Sun R."/>
            <person name="Suzuki Y."/>
            <person name="Takenaka M."/>
            <person name="Takezawa D."/>
            <person name="Tomogane H."/>
            <person name="Tsuzuki M."/>
            <person name="Ueda T."/>
            <person name="Umeda M."/>
            <person name="Ward J.M."/>
            <person name="Watanabe Y."/>
            <person name="Yazaki K."/>
            <person name="Yokoyama R."/>
            <person name="Yoshitake Y."/>
            <person name="Yotsui I."/>
            <person name="Zachgo S."/>
            <person name="Schmutz J."/>
        </authorList>
    </citation>
    <scope>NUCLEOTIDE SEQUENCE [LARGE SCALE GENOMIC DNA]</scope>
    <source>
        <strain evidence="3">Tak-1</strain>
    </source>
</reference>
<feature type="compositionally biased region" description="Gly residues" evidence="1">
    <location>
        <begin position="93"/>
        <end position="107"/>
    </location>
</feature>
<gene>
    <name evidence="2" type="ORF">MARPO_0059s0027</name>
</gene>
<evidence type="ECO:0000313" key="3">
    <source>
        <dbReference type="Proteomes" id="UP000244005"/>
    </source>
</evidence>
<protein>
    <submittedName>
        <fullName evidence="2">Uncharacterized protein</fullName>
    </submittedName>
</protein>
<feature type="region of interest" description="Disordered" evidence="1">
    <location>
        <begin position="80"/>
        <end position="119"/>
    </location>
</feature>
<evidence type="ECO:0000313" key="2">
    <source>
        <dbReference type="EMBL" id="PTQ37075.1"/>
    </source>
</evidence>
<proteinExistence type="predicted"/>
<accession>A0A2R6WT86</accession>
<keyword evidence="3" id="KW-1185">Reference proteome</keyword>
<dbReference type="AlphaFoldDB" id="A0A2R6WT86"/>
<name>A0A2R6WT86_MARPO</name>